<dbReference type="Pfam" id="PF03140">
    <property type="entry name" value="DUF247"/>
    <property type="match status" value="1"/>
</dbReference>
<proteinExistence type="predicted"/>
<organism evidence="2 3">
    <name type="scientific">Tetracentron sinense</name>
    <name type="common">Spur-leaf</name>
    <dbReference type="NCBI Taxonomy" id="13715"/>
    <lineage>
        <taxon>Eukaryota</taxon>
        <taxon>Viridiplantae</taxon>
        <taxon>Streptophyta</taxon>
        <taxon>Embryophyta</taxon>
        <taxon>Tracheophyta</taxon>
        <taxon>Spermatophyta</taxon>
        <taxon>Magnoliopsida</taxon>
        <taxon>Trochodendrales</taxon>
        <taxon>Trochodendraceae</taxon>
        <taxon>Tetracentron</taxon>
    </lineage>
</organism>
<reference evidence="2 3" key="1">
    <citation type="submission" date="2020-04" db="EMBL/GenBank/DDBJ databases">
        <title>Plant Genome Project.</title>
        <authorList>
            <person name="Zhang R.-G."/>
        </authorList>
    </citation>
    <scope>NUCLEOTIDE SEQUENCE [LARGE SCALE GENOMIC DNA]</scope>
    <source>
        <strain evidence="2">YNK0</strain>
        <tissue evidence="2">Leaf</tissue>
    </source>
</reference>
<dbReference type="PANTHER" id="PTHR31170:SF25">
    <property type="entry name" value="BNAA09G04570D PROTEIN"/>
    <property type="match status" value="1"/>
</dbReference>
<dbReference type="OrthoDB" id="672127at2759"/>
<evidence type="ECO:0000256" key="1">
    <source>
        <dbReference type="SAM" id="Phobius"/>
    </source>
</evidence>
<keyword evidence="1" id="KW-1133">Transmembrane helix</keyword>
<protein>
    <submittedName>
        <fullName evidence="2">Uncharacterized protein</fullName>
    </submittedName>
</protein>
<dbReference type="EMBL" id="JABCRI010000019">
    <property type="protein sequence ID" value="KAF8389500.1"/>
    <property type="molecule type" value="Genomic_DNA"/>
</dbReference>
<evidence type="ECO:0000313" key="3">
    <source>
        <dbReference type="Proteomes" id="UP000655225"/>
    </source>
</evidence>
<dbReference type="InterPro" id="IPR004158">
    <property type="entry name" value="DUF247_pln"/>
</dbReference>
<evidence type="ECO:0000313" key="2">
    <source>
        <dbReference type="EMBL" id="KAF8389500.1"/>
    </source>
</evidence>
<gene>
    <name evidence="2" type="ORF">HHK36_026195</name>
</gene>
<keyword evidence="3" id="KW-1185">Reference proteome</keyword>
<keyword evidence="1" id="KW-0472">Membrane</keyword>
<feature type="transmembrane region" description="Helical" evidence="1">
    <location>
        <begin position="419"/>
        <end position="445"/>
    </location>
</feature>
<dbReference type="AlphaFoldDB" id="A0A834YK82"/>
<comment type="caution">
    <text evidence="2">The sequence shown here is derived from an EMBL/GenBank/DDBJ whole genome shotgun (WGS) entry which is preliminary data.</text>
</comment>
<sequence>MIFTCLLTVEVNLKMMRDTDPISWENERGDNVPIQTLEESIRKKWNALPALSDEPCIYRVPEILRRVSESAYSPQLVSIGPFNRGNGSLVKMDVHKLRYLKTFLDHRCHGISLRFCLDGLRELEASARQCYAELISLNSDQFVEMMLLDGVFIIMFLLKFYSPERRDKDPIINTMWMICALQHDMILLENQLPFFVLEYLFRLMSVSNQYSNIFDLIIDFLKDLVKENTTLGTNIDRFKVKHILDLLRSCCIPSSFQHPSNNEPYSRHSVTEIHDVGVKFKAGVSGSSCLLDVKFSNGVLEIQPLPIQDRTESFFRNLIALEQCHYPRSAYVTGYALFMDYLINTPKDAGLLIDHEIIKNYLGSHEDVSALINNLSKHVVLDNTSSYFPRYYQELNEYCKGRRHKWSTSLRRTYYGSPITIISSIAAILLLCLTIIQTICSIISVKKS</sequence>
<name>A0A834YK82_TETSI</name>
<dbReference type="Proteomes" id="UP000655225">
    <property type="component" value="Unassembled WGS sequence"/>
</dbReference>
<dbReference type="OMA" id="KPRMIAD"/>
<keyword evidence="1" id="KW-0812">Transmembrane</keyword>
<accession>A0A834YK82</accession>
<dbReference type="PANTHER" id="PTHR31170">
    <property type="entry name" value="BNAC04G53230D PROTEIN"/>
    <property type="match status" value="1"/>
</dbReference>